<dbReference type="OrthoDB" id="1753572at2"/>
<gene>
    <name evidence="1" type="ORF">BS101_08785</name>
</gene>
<proteinExistence type="predicted"/>
<reference evidence="1 2" key="1">
    <citation type="submission" date="2016-12" db="EMBL/GenBank/DDBJ databases">
        <title>Complete genome sequence of Clostridium kluyveri JZZ isolated from the pit mud of a Chinese flavor liquor-making factory.</title>
        <authorList>
            <person name="Wang Y."/>
        </authorList>
    </citation>
    <scope>NUCLEOTIDE SEQUENCE [LARGE SCALE GENOMIC DNA]</scope>
    <source>
        <strain evidence="1 2">JZZ</strain>
    </source>
</reference>
<sequence length="85" mass="9621">MHDIILLSKISQSLDRCCKEGKISKINKMSIIVNKDSHINDNNLLQYLKNYNENLIDTCTEISIEIGDLPDQTAIIKNIEGDSTE</sequence>
<accession>A0A1L5F7A0</accession>
<dbReference type="EMBL" id="CP018335">
    <property type="protein sequence ID" value="APM38842.1"/>
    <property type="molecule type" value="Genomic_DNA"/>
</dbReference>
<evidence type="ECO:0008006" key="3">
    <source>
        <dbReference type="Google" id="ProtNLM"/>
    </source>
</evidence>
<evidence type="ECO:0000313" key="1">
    <source>
        <dbReference type="EMBL" id="APM38842.1"/>
    </source>
</evidence>
<name>A0A1L5F7A0_CLOKL</name>
<organism evidence="1 2">
    <name type="scientific">Clostridium kluyveri</name>
    <dbReference type="NCBI Taxonomy" id="1534"/>
    <lineage>
        <taxon>Bacteria</taxon>
        <taxon>Bacillati</taxon>
        <taxon>Bacillota</taxon>
        <taxon>Clostridia</taxon>
        <taxon>Eubacteriales</taxon>
        <taxon>Clostridiaceae</taxon>
        <taxon>Clostridium</taxon>
    </lineage>
</organism>
<dbReference type="RefSeq" id="WP_073538487.1">
    <property type="nucleotide sequence ID" value="NZ_CP018335.1"/>
</dbReference>
<protein>
    <recommendedName>
        <fullName evidence="3">Hydrogenase maturation nickel metallochaperone HypA</fullName>
    </recommendedName>
</protein>
<dbReference type="Proteomes" id="UP000184604">
    <property type="component" value="Chromosome"/>
</dbReference>
<evidence type="ECO:0000313" key="2">
    <source>
        <dbReference type="Proteomes" id="UP000184604"/>
    </source>
</evidence>
<dbReference type="AlphaFoldDB" id="A0A1L5F7A0"/>